<comment type="caution">
    <text evidence="1">The sequence shown here is derived from an EMBL/GenBank/DDBJ whole genome shotgun (WGS) entry which is preliminary data.</text>
</comment>
<dbReference type="AlphaFoldDB" id="A0AAV4UHY9"/>
<accession>A0AAV4UHY9</accession>
<name>A0AAV4UHY9_CAEEX</name>
<sequence length="89" mass="10154">MLIFSKSGSLSVQTKDSPPLRIRTGQIESNSPSIMKLSGFRIVSQLYLLRCNQEPVFRITPDPRKPVNILAYLPKRARNRSSYNSLPFM</sequence>
<gene>
    <name evidence="1" type="ORF">CEXT_221241</name>
</gene>
<keyword evidence="2" id="KW-1185">Reference proteome</keyword>
<proteinExistence type="predicted"/>
<dbReference type="Proteomes" id="UP001054945">
    <property type="component" value="Unassembled WGS sequence"/>
</dbReference>
<protein>
    <submittedName>
        <fullName evidence="1">Uncharacterized protein</fullName>
    </submittedName>
</protein>
<organism evidence="1 2">
    <name type="scientific">Caerostris extrusa</name>
    <name type="common">Bark spider</name>
    <name type="synonym">Caerostris bankana</name>
    <dbReference type="NCBI Taxonomy" id="172846"/>
    <lineage>
        <taxon>Eukaryota</taxon>
        <taxon>Metazoa</taxon>
        <taxon>Ecdysozoa</taxon>
        <taxon>Arthropoda</taxon>
        <taxon>Chelicerata</taxon>
        <taxon>Arachnida</taxon>
        <taxon>Araneae</taxon>
        <taxon>Araneomorphae</taxon>
        <taxon>Entelegynae</taxon>
        <taxon>Araneoidea</taxon>
        <taxon>Araneidae</taxon>
        <taxon>Caerostris</taxon>
    </lineage>
</organism>
<reference evidence="1 2" key="1">
    <citation type="submission" date="2021-06" db="EMBL/GenBank/DDBJ databases">
        <title>Caerostris extrusa draft genome.</title>
        <authorList>
            <person name="Kono N."/>
            <person name="Arakawa K."/>
        </authorList>
    </citation>
    <scope>NUCLEOTIDE SEQUENCE [LARGE SCALE GENOMIC DNA]</scope>
</reference>
<dbReference type="EMBL" id="BPLR01012908">
    <property type="protein sequence ID" value="GIY57460.1"/>
    <property type="molecule type" value="Genomic_DNA"/>
</dbReference>
<evidence type="ECO:0000313" key="2">
    <source>
        <dbReference type="Proteomes" id="UP001054945"/>
    </source>
</evidence>
<evidence type="ECO:0000313" key="1">
    <source>
        <dbReference type="EMBL" id="GIY57460.1"/>
    </source>
</evidence>